<dbReference type="RefSeq" id="WP_102244974.1">
    <property type="nucleotide sequence ID" value="NZ_CP025704.1"/>
</dbReference>
<dbReference type="GO" id="GO:0003723">
    <property type="term" value="F:RNA binding"/>
    <property type="evidence" value="ECO:0007669"/>
    <property type="project" value="InterPro"/>
</dbReference>
<comment type="similarity">
    <text evidence="1">Belongs to the pseudouridine synthase RluA family.</text>
</comment>
<organism evidence="3 4">
    <name type="scientific">Bacteriovorax stolpii</name>
    <name type="common">Bdellovibrio stolpii</name>
    <dbReference type="NCBI Taxonomy" id="960"/>
    <lineage>
        <taxon>Bacteria</taxon>
        <taxon>Pseudomonadati</taxon>
        <taxon>Bdellovibrionota</taxon>
        <taxon>Bacteriovoracia</taxon>
        <taxon>Bacteriovoracales</taxon>
        <taxon>Bacteriovoracaceae</taxon>
        <taxon>Bacteriovorax</taxon>
    </lineage>
</organism>
<evidence type="ECO:0000313" key="3">
    <source>
        <dbReference type="EMBL" id="AUN99683.1"/>
    </source>
</evidence>
<accession>A0A2K9NVY1</accession>
<evidence type="ECO:0000256" key="2">
    <source>
        <dbReference type="ARBA" id="ARBA00023235"/>
    </source>
</evidence>
<dbReference type="PANTHER" id="PTHR21600:SF87">
    <property type="entry name" value="RNA PSEUDOURIDYLATE SYNTHASE DOMAIN-CONTAINING PROTEIN 1"/>
    <property type="match status" value="1"/>
</dbReference>
<dbReference type="Proteomes" id="UP000235584">
    <property type="component" value="Chromosome"/>
</dbReference>
<dbReference type="GO" id="GO:0000455">
    <property type="term" value="P:enzyme-directed rRNA pseudouridine synthesis"/>
    <property type="evidence" value="ECO:0007669"/>
    <property type="project" value="TreeGrafter"/>
</dbReference>
<dbReference type="InterPro" id="IPR006145">
    <property type="entry name" value="PsdUridine_synth_RsuA/RluA"/>
</dbReference>
<dbReference type="KEGG" id="bsto:C0V70_16525"/>
<reference evidence="3 4" key="1">
    <citation type="submission" date="2018-01" db="EMBL/GenBank/DDBJ databases">
        <title>Complete genome sequence of Bacteriovorax stolpii DSM12778.</title>
        <authorList>
            <person name="Tang B."/>
            <person name="Chang J."/>
        </authorList>
    </citation>
    <scope>NUCLEOTIDE SEQUENCE [LARGE SCALE GENOMIC DNA]</scope>
    <source>
        <strain evidence="3 4">DSM 12778</strain>
    </source>
</reference>
<proteinExistence type="inferred from homology"/>
<keyword evidence="4" id="KW-1185">Reference proteome</keyword>
<evidence type="ECO:0000256" key="1">
    <source>
        <dbReference type="ARBA" id="ARBA00010876"/>
    </source>
</evidence>
<dbReference type="InterPro" id="IPR050188">
    <property type="entry name" value="RluA_PseudoU_synthase"/>
</dbReference>
<dbReference type="PROSITE" id="PS01129">
    <property type="entry name" value="PSI_RLU"/>
    <property type="match status" value="1"/>
</dbReference>
<dbReference type="EMBL" id="CP025704">
    <property type="protein sequence ID" value="AUN99683.1"/>
    <property type="molecule type" value="Genomic_DNA"/>
</dbReference>
<dbReference type="OrthoDB" id="5289274at2"/>
<sequence>MTVIHKIYRDDLFEVRHMADEEHDGMRLDQFLGVYLESFSREIIKKKIKSGEIEIVGRPGTHKPSSPIHHRDEIIIKFYKSQYEDEYWKGKKLDLQTTPDIVYEDQDLIVISKPAFMSTHPAGRHLFNCATVFFEMKYNHTIHSLHRIDRETSGILMLGKNPKMATEMMERFEDDDVKKCYLFIAKITNDFKHQDYFVANERMGNPDEGLKRILVQSYPENSLEGKHARTFFYILEKNDDYVIGIACPQTGRQHQIRVHAKAHGIPLIGDKLYLGSYEMFQRFKDHLATEEDFEEMQLPRHALHAIALKIPYKGEEKLFITKIPNDLREWIEQKTPFRPSEIEEKIQLTVKKYYNSF</sequence>
<dbReference type="SUPFAM" id="SSF55120">
    <property type="entry name" value="Pseudouridine synthase"/>
    <property type="match status" value="1"/>
</dbReference>
<dbReference type="InterPro" id="IPR006224">
    <property type="entry name" value="PsdUridine_synth_RluA-like_CS"/>
</dbReference>
<dbReference type="Gene3D" id="3.30.2350.10">
    <property type="entry name" value="Pseudouridine synthase"/>
    <property type="match status" value="1"/>
</dbReference>
<name>A0A2K9NVY1_BACTC</name>
<dbReference type="GO" id="GO:0140098">
    <property type="term" value="F:catalytic activity, acting on RNA"/>
    <property type="evidence" value="ECO:0007669"/>
    <property type="project" value="UniProtKB-ARBA"/>
</dbReference>
<dbReference type="SUPFAM" id="SSF55174">
    <property type="entry name" value="Alpha-L RNA-binding motif"/>
    <property type="match status" value="1"/>
</dbReference>
<dbReference type="AlphaFoldDB" id="A0A2K9NVY1"/>
<dbReference type="PANTHER" id="PTHR21600">
    <property type="entry name" value="MITOCHONDRIAL RNA PSEUDOURIDINE SYNTHASE"/>
    <property type="match status" value="1"/>
</dbReference>
<keyword evidence="2" id="KW-0413">Isomerase</keyword>
<evidence type="ECO:0000313" key="4">
    <source>
        <dbReference type="Proteomes" id="UP000235584"/>
    </source>
</evidence>
<dbReference type="GO" id="GO:0009982">
    <property type="term" value="F:pseudouridine synthase activity"/>
    <property type="evidence" value="ECO:0007669"/>
    <property type="project" value="InterPro"/>
</dbReference>
<dbReference type="InterPro" id="IPR036986">
    <property type="entry name" value="S4_RNA-bd_sf"/>
</dbReference>
<protein>
    <submittedName>
        <fullName evidence="3">Uncharacterized protein</fullName>
    </submittedName>
</protein>
<dbReference type="Gene3D" id="3.10.290.10">
    <property type="entry name" value="RNA-binding S4 domain"/>
    <property type="match status" value="1"/>
</dbReference>
<dbReference type="InterPro" id="IPR020103">
    <property type="entry name" value="PsdUridine_synth_cat_dom_sf"/>
</dbReference>
<dbReference type="CDD" id="cd02869">
    <property type="entry name" value="PseudoU_synth_RluA_like"/>
    <property type="match status" value="1"/>
</dbReference>
<dbReference type="Pfam" id="PF00849">
    <property type="entry name" value="PseudoU_synth_2"/>
    <property type="match status" value="1"/>
</dbReference>
<gene>
    <name evidence="3" type="ORF">C0V70_16525</name>
</gene>
<dbReference type="CDD" id="cd00165">
    <property type="entry name" value="S4"/>
    <property type="match status" value="1"/>
</dbReference>